<proteinExistence type="predicted"/>
<keyword evidence="3" id="KW-1185">Reference proteome</keyword>
<protein>
    <submittedName>
        <fullName evidence="2">Uncharacterized protein</fullName>
    </submittedName>
</protein>
<dbReference type="EMBL" id="FXYG01000004">
    <property type="protein sequence ID" value="SMX46824.1"/>
    <property type="molecule type" value="Genomic_DNA"/>
</dbReference>
<evidence type="ECO:0000256" key="1">
    <source>
        <dbReference type="SAM" id="MobiDB-lite"/>
    </source>
</evidence>
<accession>A0A238KVE3</accession>
<feature type="region of interest" description="Disordered" evidence="1">
    <location>
        <begin position="397"/>
        <end position="417"/>
    </location>
</feature>
<gene>
    <name evidence="2" type="ORF">RUA8715_02909</name>
</gene>
<dbReference type="AlphaFoldDB" id="A0A238KVE3"/>
<evidence type="ECO:0000313" key="2">
    <source>
        <dbReference type="EMBL" id="SMX46824.1"/>
    </source>
</evidence>
<dbReference type="OrthoDB" id="336698at2"/>
<sequence length="566" mass="63235">MDTIQEIFFLPPMAVARLGPGATPLESYEWQQDLDAHGNNKTVIRSNVTLRENEDGSVSAYLPDPRKIRFRDEGTGALRPVAPFFELWARMFDAETGEAYETPVTLNLLEGQGLSLKNIRYTVAVGNQKAARRTGDAACGFRARVEIAAEDFSPKPLLAFSPHTSEQQPLVYEHNPIPLGSVRVVRPVQGTDEPVSGEMVDRSLLRLRFTPPKGEVYGPPDAAFGPATLAVPGYKNDPPKSEYGRIHEIVPAQNRILNPDTPWSKWIMMSGLSDDPEPHDSYDGARVGNDQSWGVVDDTCDGTIEATLAVRGQRLVARARIFTGPPDFAPDCRPFYSLEDDLADRDMSLISVTAENYLDAKTEVVDIFRRAFETNSLINLDDIRAQGLKDNASLQAQTNIAPTPGLPSTDAASMTEKDAVPPDKIDELIRPQPVSVFSNSVPNEQLPYTVATKFVHEQLIDEENLLDFLRRRPDFVRRLMRPPFGVLAQFEEDPNPDQTPDPAFRDPRIVRDMMHDARMPPYMRDSNYFPLSLSRRQYHLVMSFIDYLEAHPPAPGTEPVGEPRDV</sequence>
<dbReference type="Proteomes" id="UP000202485">
    <property type="component" value="Unassembled WGS sequence"/>
</dbReference>
<reference evidence="3" key="1">
    <citation type="submission" date="2017-05" db="EMBL/GenBank/DDBJ databases">
        <authorList>
            <person name="Rodrigo-Torres L."/>
            <person name="Arahal R. D."/>
            <person name="Lucena T."/>
        </authorList>
    </citation>
    <scope>NUCLEOTIDE SEQUENCE [LARGE SCALE GENOMIC DNA]</scope>
    <source>
        <strain evidence="3">CECT 8715</strain>
    </source>
</reference>
<name>A0A238KVE3_9RHOB</name>
<organism evidence="2 3">
    <name type="scientific">Ruegeria arenilitoris</name>
    <dbReference type="NCBI Taxonomy" id="1173585"/>
    <lineage>
        <taxon>Bacteria</taxon>
        <taxon>Pseudomonadati</taxon>
        <taxon>Pseudomonadota</taxon>
        <taxon>Alphaproteobacteria</taxon>
        <taxon>Rhodobacterales</taxon>
        <taxon>Roseobacteraceae</taxon>
        <taxon>Ruegeria</taxon>
    </lineage>
</organism>
<dbReference type="RefSeq" id="WP_093964429.1">
    <property type="nucleotide sequence ID" value="NZ_FXYG01000004.1"/>
</dbReference>
<evidence type="ECO:0000313" key="3">
    <source>
        <dbReference type="Proteomes" id="UP000202485"/>
    </source>
</evidence>